<reference evidence="3" key="1">
    <citation type="journal article" date="2021" name="Mol. Ecol. Resour.">
        <title>Apolygus lucorum genome provides insights into omnivorousness and mesophyll feeding.</title>
        <authorList>
            <person name="Liu Y."/>
            <person name="Liu H."/>
            <person name="Wang H."/>
            <person name="Huang T."/>
            <person name="Liu B."/>
            <person name="Yang B."/>
            <person name="Yin L."/>
            <person name="Li B."/>
            <person name="Zhang Y."/>
            <person name="Zhang S."/>
            <person name="Jiang F."/>
            <person name="Zhang X."/>
            <person name="Ren Y."/>
            <person name="Wang B."/>
            <person name="Wang S."/>
            <person name="Lu Y."/>
            <person name="Wu K."/>
            <person name="Fan W."/>
            <person name="Wang G."/>
        </authorList>
    </citation>
    <scope>NUCLEOTIDE SEQUENCE</scope>
    <source>
        <strain evidence="3">12Hb</strain>
    </source>
</reference>
<accession>A0A8S9XHI7</accession>
<gene>
    <name evidence="3" type="ORF">GE061_016209</name>
</gene>
<dbReference type="AlphaFoldDB" id="A0A8S9XHI7"/>
<keyword evidence="1" id="KW-0479">Metal-binding</keyword>
<name>A0A8S9XHI7_APOLU</name>
<organism evidence="3 4">
    <name type="scientific">Apolygus lucorum</name>
    <name type="common">Small green plant bug</name>
    <name type="synonym">Lygocoris lucorum</name>
    <dbReference type="NCBI Taxonomy" id="248454"/>
    <lineage>
        <taxon>Eukaryota</taxon>
        <taxon>Metazoa</taxon>
        <taxon>Ecdysozoa</taxon>
        <taxon>Arthropoda</taxon>
        <taxon>Hexapoda</taxon>
        <taxon>Insecta</taxon>
        <taxon>Pterygota</taxon>
        <taxon>Neoptera</taxon>
        <taxon>Paraneoptera</taxon>
        <taxon>Hemiptera</taxon>
        <taxon>Heteroptera</taxon>
        <taxon>Panheteroptera</taxon>
        <taxon>Cimicomorpha</taxon>
        <taxon>Miridae</taxon>
        <taxon>Mirini</taxon>
        <taxon>Apolygus</taxon>
    </lineage>
</organism>
<keyword evidence="4" id="KW-1185">Reference proteome</keyword>
<sequence length="280" mass="30897">MTHRAANPIRRVSIRYKEGKRCLDYLGFQKYQSDLLQYVSVFPAVFECVSNMPDGLAALSELYSARHVLIDPDWVVSVNIKIALGLIEVVSPSRPTRKSFRGNGLAFIRAFFGEEFAPLATSTPLPATPWGSCDCLADIADISPIAHDLFEWLTFDSVCALTLVLDLISTCFCEVAFDSAWTLTIITALKVPFKKIKLNEKDSPGGILPNIEVQASMRKEKFSVIIKLHKLTAEVIDAGCHCKASSMSRCSHVIALLQALDDYVLLYGYTPPPCTSAVCQ</sequence>
<dbReference type="GO" id="GO:0008270">
    <property type="term" value="F:zinc ion binding"/>
    <property type="evidence" value="ECO:0007669"/>
    <property type="project" value="UniProtKB-KW"/>
</dbReference>
<dbReference type="OrthoDB" id="6784223at2759"/>
<proteinExistence type="predicted"/>
<protein>
    <recommendedName>
        <fullName evidence="2">SWIM-type domain-containing protein</fullName>
    </recommendedName>
</protein>
<dbReference type="PROSITE" id="PS50966">
    <property type="entry name" value="ZF_SWIM"/>
    <property type="match status" value="1"/>
</dbReference>
<evidence type="ECO:0000313" key="4">
    <source>
        <dbReference type="Proteomes" id="UP000466442"/>
    </source>
</evidence>
<evidence type="ECO:0000313" key="3">
    <source>
        <dbReference type="EMBL" id="KAF6207761.1"/>
    </source>
</evidence>
<evidence type="ECO:0000259" key="2">
    <source>
        <dbReference type="PROSITE" id="PS50966"/>
    </source>
</evidence>
<feature type="domain" description="SWIM-type" evidence="2">
    <location>
        <begin position="222"/>
        <end position="261"/>
    </location>
</feature>
<dbReference type="Proteomes" id="UP000466442">
    <property type="component" value="Unassembled WGS sequence"/>
</dbReference>
<dbReference type="EMBL" id="WIXP02000007">
    <property type="protein sequence ID" value="KAF6207761.1"/>
    <property type="molecule type" value="Genomic_DNA"/>
</dbReference>
<keyword evidence="1" id="KW-0863">Zinc-finger</keyword>
<keyword evidence="1" id="KW-0862">Zinc</keyword>
<dbReference type="InterPro" id="IPR007527">
    <property type="entry name" value="Znf_SWIM"/>
</dbReference>
<comment type="caution">
    <text evidence="3">The sequence shown here is derived from an EMBL/GenBank/DDBJ whole genome shotgun (WGS) entry which is preliminary data.</text>
</comment>
<evidence type="ECO:0000256" key="1">
    <source>
        <dbReference type="PROSITE-ProRule" id="PRU00325"/>
    </source>
</evidence>